<sequence>MYKVSNPEMRPKAGRGTRASTSVVAMVPGQIAQVVEEGSGFDHNHAALSIVEPGQLEDSRIVLRPVTQEWVQNISNQLNSIVARAVGDFEGVTKASVSETRLLEPVDIRDPQLDLPVDVRDDVWKQLTVVYGSPHRSMRKYLWDRLVDLTPPTNVLWEELKFATVEFYKSLFSGNGGSGYNYEVRVAFPTVDPSSIQGIGGSTDCLSEQSSKDREGCKRWLIRLGWRQVLIGGKLTHMAFIFWEVVHQLVRELSRIAMEGGFAGSLRLLGSVLSSKLSCGMFMLGWRWLGHWDALQRPWKVMVQYFPRTDNIVADQLAKLAHHASIEIIVLEQLPLECQEAVRRDGVT</sequence>
<comment type="caution">
    <text evidence="2">The sequence shown here is derived from an EMBL/GenBank/DDBJ whole genome shotgun (WGS) entry which is preliminary data.</text>
</comment>
<organism evidence="2 3">
    <name type="scientific">Hibiscus sabdariffa</name>
    <name type="common">roselle</name>
    <dbReference type="NCBI Taxonomy" id="183260"/>
    <lineage>
        <taxon>Eukaryota</taxon>
        <taxon>Viridiplantae</taxon>
        <taxon>Streptophyta</taxon>
        <taxon>Embryophyta</taxon>
        <taxon>Tracheophyta</taxon>
        <taxon>Spermatophyta</taxon>
        <taxon>Magnoliopsida</taxon>
        <taxon>eudicotyledons</taxon>
        <taxon>Gunneridae</taxon>
        <taxon>Pentapetalae</taxon>
        <taxon>rosids</taxon>
        <taxon>malvids</taxon>
        <taxon>Malvales</taxon>
        <taxon>Malvaceae</taxon>
        <taxon>Malvoideae</taxon>
        <taxon>Hibiscus</taxon>
    </lineage>
</organism>
<evidence type="ECO:0000313" key="3">
    <source>
        <dbReference type="Proteomes" id="UP001472677"/>
    </source>
</evidence>
<keyword evidence="3" id="KW-1185">Reference proteome</keyword>
<gene>
    <name evidence="2" type="ORF">V6N12_046070</name>
</gene>
<feature type="region of interest" description="Disordered" evidence="1">
    <location>
        <begin position="1"/>
        <end position="21"/>
    </location>
</feature>
<dbReference type="EMBL" id="JBBPBM010000003">
    <property type="protein sequence ID" value="KAK8593999.1"/>
    <property type="molecule type" value="Genomic_DNA"/>
</dbReference>
<name>A0ABR2G4J9_9ROSI</name>
<evidence type="ECO:0000313" key="2">
    <source>
        <dbReference type="EMBL" id="KAK8593999.1"/>
    </source>
</evidence>
<reference evidence="2 3" key="1">
    <citation type="journal article" date="2024" name="G3 (Bethesda)">
        <title>Genome assembly of Hibiscus sabdariffa L. provides insights into metabolisms of medicinal natural products.</title>
        <authorList>
            <person name="Kim T."/>
        </authorList>
    </citation>
    <scope>NUCLEOTIDE SEQUENCE [LARGE SCALE GENOMIC DNA]</scope>
    <source>
        <strain evidence="2">TK-2024</strain>
        <tissue evidence="2">Old leaves</tissue>
    </source>
</reference>
<evidence type="ECO:0000256" key="1">
    <source>
        <dbReference type="SAM" id="MobiDB-lite"/>
    </source>
</evidence>
<dbReference type="Proteomes" id="UP001472677">
    <property type="component" value="Unassembled WGS sequence"/>
</dbReference>
<protein>
    <submittedName>
        <fullName evidence="2">Uncharacterized protein</fullName>
    </submittedName>
</protein>
<proteinExistence type="predicted"/>
<accession>A0ABR2G4J9</accession>